<dbReference type="Proteomes" id="UP000019335">
    <property type="component" value="Chromosome 7"/>
</dbReference>
<gene>
    <name evidence="10" type="ORF">Naga_100227g5</name>
</gene>
<dbReference type="AlphaFoldDB" id="W7U218"/>
<keyword evidence="3 8" id="KW-0812">Transmembrane</keyword>
<dbReference type="GO" id="GO:0016020">
    <property type="term" value="C:membrane"/>
    <property type="evidence" value="ECO:0007669"/>
    <property type="project" value="UniProtKB-SubCell"/>
</dbReference>
<dbReference type="InterPro" id="IPR044777">
    <property type="entry name" value="SLC17A9-like"/>
</dbReference>
<evidence type="ECO:0000256" key="6">
    <source>
        <dbReference type="ARBA" id="ARBA00023136"/>
    </source>
</evidence>
<dbReference type="CDD" id="cd17380">
    <property type="entry name" value="MFS_SLC17A9_like"/>
    <property type="match status" value="1"/>
</dbReference>
<evidence type="ECO:0000259" key="9">
    <source>
        <dbReference type="PROSITE" id="PS50850"/>
    </source>
</evidence>
<feature type="transmembrane region" description="Helical" evidence="8">
    <location>
        <begin position="481"/>
        <end position="503"/>
    </location>
</feature>
<accession>W7U218</accession>
<feature type="transmembrane region" description="Helical" evidence="8">
    <location>
        <begin position="515"/>
        <end position="536"/>
    </location>
</feature>
<feature type="transmembrane region" description="Helical" evidence="8">
    <location>
        <begin position="344"/>
        <end position="365"/>
    </location>
</feature>
<dbReference type="EMBL" id="AZIL01000566">
    <property type="protein sequence ID" value="EWM26916.1"/>
    <property type="molecule type" value="Genomic_DNA"/>
</dbReference>
<keyword evidence="5 8" id="KW-1133">Transmembrane helix</keyword>
<dbReference type="InterPro" id="IPR020846">
    <property type="entry name" value="MFS_dom"/>
</dbReference>
<feature type="transmembrane region" description="Helical" evidence="8">
    <location>
        <begin position="448"/>
        <end position="469"/>
    </location>
</feature>
<proteinExistence type="predicted"/>
<evidence type="ECO:0000256" key="3">
    <source>
        <dbReference type="ARBA" id="ARBA00022692"/>
    </source>
</evidence>
<reference evidence="10 11" key="1">
    <citation type="journal article" date="2014" name="Mol. Plant">
        <title>Chromosome Scale Genome Assembly and Transcriptome Profiling of Nannochloropsis gaditana in Nitrogen Depletion.</title>
        <authorList>
            <person name="Corteggiani Carpinelli E."/>
            <person name="Telatin A."/>
            <person name="Vitulo N."/>
            <person name="Forcato C."/>
            <person name="D'Angelo M."/>
            <person name="Schiavon R."/>
            <person name="Vezzi A."/>
            <person name="Giacometti G.M."/>
            <person name="Morosinotto T."/>
            <person name="Valle G."/>
        </authorList>
    </citation>
    <scope>NUCLEOTIDE SEQUENCE [LARGE SCALE GENOMIC DNA]</scope>
    <source>
        <strain evidence="10 11">B-31</strain>
    </source>
</reference>
<evidence type="ECO:0000256" key="5">
    <source>
        <dbReference type="ARBA" id="ARBA00022989"/>
    </source>
</evidence>
<comment type="caution">
    <text evidence="10">The sequence shown here is derived from an EMBL/GenBank/DDBJ whole genome shotgun (WGS) entry which is preliminary data.</text>
</comment>
<dbReference type="PANTHER" id="PTHR11662">
    <property type="entry name" value="SOLUTE CARRIER FAMILY 17"/>
    <property type="match status" value="1"/>
</dbReference>
<dbReference type="Gene3D" id="1.20.1250.20">
    <property type="entry name" value="MFS general substrate transporter like domains"/>
    <property type="match status" value="2"/>
</dbReference>
<dbReference type="PROSITE" id="PS50850">
    <property type="entry name" value="MFS"/>
    <property type="match status" value="1"/>
</dbReference>
<dbReference type="InterPro" id="IPR036259">
    <property type="entry name" value="MFS_trans_sf"/>
</dbReference>
<comment type="subcellular location">
    <subcellularLocation>
        <location evidence="1">Membrane</location>
        <topology evidence="1">Multi-pass membrane protein</topology>
    </subcellularLocation>
</comment>
<feature type="domain" description="Major facilitator superfamily (MFS) profile" evidence="9">
    <location>
        <begin position="94"/>
        <end position="539"/>
    </location>
</feature>
<feature type="region of interest" description="Disordered" evidence="7">
    <location>
        <begin position="277"/>
        <end position="327"/>
    </location>
</feature>
<sequence>MGHRSFLERSAKQNLVIFLFCCLIRGSHVTSFRLQQPWLRPPLSSTVSDPLLKSSIGYEQHHDLSFTRHPMPLYDSRNPPPVQSQTGSRTPWLFLVLSSTAILISYADRANLATCILPMAQDLDWSLSSQGVVLSAFFAGYALTGLLGGYLADRFGGSRVLQAGIILWSVCTFLTPAFAKAGLGAMVMDRVLLGMGEGVAFPAIHAMIPQRVPAPSRSLAVSLITGASYLGAVLAFALSPLLIEEAGWPSVFYFFGALPVLWFPVWWAWGEERSEAMEGKEAESEEKARCGEGYPLSNPSSSKSQRIDLMPSSAPSTAASTTSSAPPEGLTWAQARFLLARKEVWAILVAQYTQAWGIYGLLSWLPSYYSKTFDIDVTQLAAFTLAPYLVQTLVGIASGYLADNLIAAGWSIKRVRQLLQTAGTVLPALFLLLATTTHNTSSDSASSLLFSFFYVTIGAGLSAFTLGGVSCSHLDICPRNAGLIFAAGNTLATVGGLVSVPIAGLVLEKCGSFDAVFALFAAHYVVGAALYAAWIGDEDILQELWKREGVGDRKV</sequence>
<feature type="transmembrane region" description="Helical" evidence="8">
    <location>
        <begin position="418"/>
        <end position="436"/>
    </location>
</feature>
<feature type="transmembrane region" description="Helical" evidence="8">
    <location>
        <begin position="220"/>
        <end position="239"/>
    </location>
</feature>
<evidence type="ECO:0000256" key="8">
    <source>
        <dbReference type="SAM" id="Phobius"/>
    </source>
</evidence>
<dbReference type="OrthoDB" id="188654at2759"/>
<evidence type="ECO:0000313" key="10">
    <source>
        <dbReference type="EMBL" id="EWM26916.1"/>
    </source>
</evidence>
<evidence type="ECO:0000256" key="7">
    <source>
        <dbReference type="SAM" id="MobiDB-lite"/>
    </source>
</evidence>
<feature type="transmembrane region" description="Helical" evidence="8">
    <location>
        <begin position="385"/>
        <end position="406"/>
    </location>
</feature>
<keyword evidence="6 8" id="KW-0472">Membrane</keyword>
<name>W7U218_9STRA</name>
<evidence type="ECO:0000313" key="11">
    <source>
        <dbReference type="Proteomes" id="UP000019335"/>
    </source>
</evidence>
<organism evidence="10 11">
    <name type="scientific">Nannochloropsis gaditana</name>
    <dbReference type="NCBI Taxonomy" id="72520"/>
    <lineage>
        <taxon>Eukaryota</taxon>
        <taxon>Sar</taxon>
        <taxon>Stramenopiles</taxon>
        <taxon>Ochrophyta</taxon>
        <taxon>Eustigmatophyceae</taxon>
        <taxon>Eustigmatales</taxon>
        <taxon>Monodopsidaceae</taxon>
        <taxon>Nannochloropsis</taxon>
    </lineage>
</organism>
<feature type="compositionally biased region" description="Basic and acidic residues" evidence="7">
    <location>
        <begin position="277"/>
        <end position="290"/>
    </location>
</feature>
<evidence type="ECO:0000256" key="4">
    <source>
        <dbReference type="ARBA" id="ARBA00022847"/>
    </source>
</evidence>
<evidence type="ECO:0000256" key="2">
    <source>
        <dbReference type="ARBA" id="ARBA00022448"/>
    </source>
</evidence>
<dbReference type="SUPFAM" id="SSF103473">
    <property type="entry name" value="MFS general substrate transporter"/>
    <property type="match status" value="1"/>
</dbReference>
<keyword evidence="11" id="KW-1185">Reference proteome</keyword>
<evidence type="ECO:0000256" key="1">
    <source>
        <dbReference type="ARBA" id="ARBA00004141"/>
    </source>
</evidence>
<dbReference type="Pfam" id="PF07690">
    <property type="entry name" value="MFS_1"/>
    <property type="match status" value="1"/>
</dbReference>
<dbReference type="PANTHER" id="PTHR11662:SF446">
    <property type="entry name" value="SODIUM-DEPENDENT PHOSPHATE TRANSPORT PROTEIN 1, CHLOROPLASTIC"/>
    <property type="match status" value="1"/>
</dbReference>
<feature type="compositionally biased region" description="Low complexity" evidence="7">
    <location>
        <begin position="311"/>
        <end position="327"/>
    </location>
</feature>
<feature type="transmembrane region" description="Helical" evidence="8">
    <location>
        <begin position="160"/>
        <end position="179"/>
    </location>
</feature>
<dbReference type="OMA" id="YNEQSQM"/>
<dbReference type="FunFam" id="1.20.1250.20:FF:000003">
    <property type="entry name" value="Solute carrier family 17 member 3"/>
    <property type="match status" value="1"/>
</dbReference>
<protein>
    <submittedName>
        <fullName evidence="10">Sodium-dependent phosphate transport protein</fullName>
    </submittedName>
</protein>
<dbReference type="InterPro" id="IPR050382">
    <property type="entry name" value="MFS_Na/Anion_cotransporter"/>
</dbReference>
<feature type="transmembrane region" description="Helical" evidence="8">
    <location>
        <begin position="127"/>
        <end position="148"/>
    </location>
</feature>
<feature type="transmembrane region" description="Helical" evidence="8">
    <location>
        <begin position="251"/>
        <end position="269"/>
    </location>
</feature>
<feature type="transmembrane region" description="Helical" evidence="8">
    <location>
        <begin position="191"/>
        <end position="208"/>
    </location>
</feature>
<dbReference type="GO" id="GO:0015293">
    <property type="term" value="F:symporter activity"/>
    <property type="evidence" value="ECO:0007669"/>
    <property type="project" value="UniProtKB-KW"/>
</dbReference>
<dbReference type="InterPro" id="IPR011701">
    <property type="entry name" value="MFS"/>
</dbReference>
<keyword evidence="4" id="KW-0769">Symport</keyword>
<feature type="transmembrane region" description="Helical" evidence="8">
    <location>
        <begin position="90"/>
        <end position="107"/>
    </location>
</feature>
<keyword evidence="2" id="KW-0813">Transport</keyword>